<proteinExistence type="inferred from homology"/>
<dbReference type="CDD" id="cd05233">
    <property type="entry name" value="SDR_c"/>
    <property type="match status" value="1"/>
</dbReference>
<feature type="domain" description="Ketoreductase" evidence="2">
    <location>
        <begin position="5"/>
        <end position="190"/>
    </location>
</feature>
<name>A0A154IMD4_RHILE</name>
<dbReference type="EMBL" id="LVYU01000079">
    <property type="protein sequence ID" value="KZB01586.1"/>
    <property type="molecule type" value="Genomic_DNA"/>
</dbReference>
<gene>
    <name evidence="3" type="ORF">A4A59_01540</name>
</gene>
<dbReference type="Gene3D" id="3.40.50.720">
    <property type="entry name" value="NAD(P)-binding Rossmann-like Domain"/>
    <property type="match status" value="1"/>
</dbReference>
<dbReference type="GO" id="GO:0030497">
    <property type="term" value="P:fatty acid elongation"/>
    <property type="evidence" value="ECO:0007669"/>
    <property type="project" value="TreeGrafter"/>
</dbReference>
<protein>
    <submittedName>
        <fullName evidence="3">Sugar dehydrogenase</fullName>
    </submittedName>
</protein>
<evidence type="ECO:0000313" key="3">
    <source>
        <dbReference type="EMBL" id="KZB01586.1"/>
    </source>
</evidence>
<dbReference type="PRINTS" id="PR00081">
    <property type="entry name" value="GDHRDH"/>
</dbReference>
<comment type="caution">
    <text evidence="3">The sequence shown here is derived from an EMBL/GenBank/DDBJ whole genome shotgun (WGS) entry which is preliminary data.</text>
</comment>
<dbReference type="RefSeq" id="WP_062941252.1">
    <property type="nucleotide sequence ID" value="NZ_CP171844.1"/>
</dbReference>
<dbReference type="InterPro" id="IPR036291">
    <property type="entry name" value="NAD(P)-bd_dom_sf"/>
</dbReference>
<dbReference type="AlphaFoldDB" id="A0A154IMD4"/>
<sequence length="250" mass="25840">MSDTPVVLITGGSRGIGAAASRLAARQGWRVAVNYAANRQAADAVVAAIVEDGGEAVAIQGDVGKAADIVSMFTTVDRHFGRLDGLVNNAGIVDYPQRIDEMSAERIERMLRVNVTGSILCAAEAIRRMSSRHGGQGGAIVNISSMAAVLGSATQYVDYAASKAAIDTFTVGLAREVAAEGIRVNAIRPGVIETDLHASGGLPDRPRELAPSIPMQRAGTPGEVADAILYLLSPSASYITGAILNVSGGR</sequence>
<evidence type="ECO:0000256" key="1">
    <source>
        <dbReference type="ARBA" id="ARBA00006484"/>
    </source>
</evidence>
<dbReference type="PANTHER" id="PTHR42760">
    <property type="entry name" value="SHORT-CHAIN DEHYDROGENASES/REDUCTASES FAMILY MEMBER"/>
    <property type="match status" value="1"/>
</dbReference>
<dbReference type="InterPro" id="IPR002347">
    <property type="entry name" value="SDR_fam"/>
</dbReference>
<dbReference type="Pfam" id="PF13561">
    <property type="entry name" value="adh_short_C2"/>
    <property type="match status" value="1"/>
</dbReference>
<dbReference type="InterPro" id="IPR057326">
    <property type="entry name" value="KR_dom"/>
</dbReference>
<dbReference type="SUPFAM" id="SSF51735">
    <property type="entry name" value="NAD(P)-binding Rossmann-fold domains"/>
    <property type="match status" value="1"/>
</dbReference>
<accession>A0A154IMD4</accession>
<dbReference type="GO" id="GO:0016616">
    <property type="term" value="F:oxidoreductase activity, acting on the CH-OH group of donors, NAD or NADP as acceptor"/>
    <property type="evidence" value="ECO:0007669"/>
    <property type="project" value="UniProtKB-ARBA"/>
</dbReference>
<dbReference type="FunFam" id="3.40.50.720:FF:000084">
    <property type="entry name" value="Short-chain dehydrogenase reductase"/>
    <property type="match status" value="1"/>
</dbReference>
<reference evidence="3" key="1">
    <citation type="submission" date="2016-03" db="EMBL/GenBank/DDBJ databases">
        <title>Microsymbionts genomes from the relict species Vavilovia formosa.</title>
        <authorList>
            <person name="Chirak E."/>
            <person name="Kimeklis A."/>
            <person name="Kopat V."/>
            <person name="Andronov E."/>
        </authorList>
    </citation>
    <scope>NUCLEOTIDE SEQUENCE [LARGE SCALE GENOMIC DNA]</scope>
    <source>
        <strain evidence="3">Vaf12</strain>
    </source>
</reference>
<evidence type="ECO:0000259" key="2">
    <source>
        <dbReference type="SMART" id="SM00822"/>
    </source>
</evidence>
<dbReference type="PANTHER" id="PTHR42760:SF40">
    <property type="entry name" value="3-OXOACYL-[ACYL-CARRIER-PROTEIN] REDUCTASE, CHLOROPLASTIC"/>
    <property type="match status" value="1"/>
</dbReference>
<organism evidence="3">
    <name type="scientific">Rhizobium leguminosarum</name>
    <dbReference type="NCBI Taxonomy" id="384"/>
    <lineage>
        <taxon>Bacteria</taxon>
        <taxon>Pseudomonadati</taxon>
        <taxon>Pseudomonadota</taxon>
        <taxon>Alphaproteobacteria</taxon>
        <taxon>Hyphomicrobiales</taxon>
        <taxon>Rhizobiaceae</taxon>
        <taxon>Rhizobium/Agrobacterium group</taxon>
        <taxon>Rhizobium</taxon>
    </lineage>
</organism>
<dbReference type="PRINTS" id="PR00080">
    <property type="entry name" value="SDRFAMILY"/>
</dbReference>
<dbReference type="SMART" id="SM00822">
    <property type="entry name" value="PKS_KR"/>
    <property type="match status" value="1"/>
</dbReference>
<comment type="similarity">
    <text evidence="1">Belongs to the short-chain dehydrogenases/reductases (SDR) family.</text>
</comment>